<reference evidence="1 2" key="2">
    <citation type="journal article" date="2022" name="Mol. Ecol. Resour.">
        <title>The genomes of chicory, endive, great burdock and yacon provide insights into Asteraceae paleo-polyploidization history and plant inulin production.</title>
        <authorList>
            <person name="Fan W."/>
            <person name="Wang S."/>
            <person name="Wang H."/>
            <person name="Wang A."/>
            <person name="Jiang F."/>
            <person name="Liu H."/>
            <person name="Zhao H."/>
            <person name="Xu D."/>
            <person name="Zhang Y."/>
        </authorList>
    </citation>
    <scope>NUCLEOTIDE SEQUENCE [LARGE SCALE GENOMIC DNA]</scope>
    <source>
        <strain evidence="2">cv. Punajuju</strain>
        <tissue evidence="1">Leaves</tissue>
    </source>
</reference>
<evidence type="ECO:0000313" key="1">
    <source>
        <dbReference type="EMBL" id="KAI3789315.1"/>
    </source>
</evidence>
<keyword evidence="2" id="KW-1185">Reference proteome</keyword>
<dbReference type="EMBL" id="CM042009">
    <property type="protein sequence ID" value="KAI3789315.1"/>
    <property type="molecule type" value="Genomic_DNA"/>
</dbReference>
<organism evidence="1 2">
    <name type="scientific">Cichorium intybus</name>
    <name type="common">Chicory</name>
    <dbReference type="NCBI Taxonomy" id="13427"/>
    <lineage>
        <taxon>Eukaryota</taxon>
        <taxon>Viridiplantae</taxon>
        <taxon>Streptophyta</taxon>
        <taxon>Embryophyta</taxon>
        <taxon>Tracheophyta</taxon>
        <taxon>Spermatophyta</taxon>
        <taxon>Magnoliopsida</taxon>
        <taxon>eudicotyledons</taxon>
        <taxon>Gunneridae</taxon>
        <taxon>Pentapetalae</taxon>
        <taxon>asterids</taxon>
        <taxon>campanulids</taxon>
        <taxon>Asterales</taxon>
        <taxon>Asteraceae</taxon>
        <taxon>Cichorioideae</taxon>
        <taxon>Cichorieae</taxon>
        <taxon>Cichoriinae</taxon>
        <taxon>Cichorium</taxon>
    </lineage>
</organism>
<name>A0ACB9H0R5_CICIN</name>
<evidence type="ECO:0000313" key="2">
    <source>
        <dbReference type="Proteomes" id="UP001055811"/>
    </source>
</evidence>
<reference evidence="2" key="1">
    <citation type="journal article" date="2022" name="Mol. Ecol. Resour.">
        <title>The genomes of chicory, endive, great burdock and yacon provide insights into Asteraceae palaeo-polyploidization history and plant inulin production.</title>
        <authorList>
            <person name="Fan W."/>
            <person name="Wang S."/>
            <person name="Wang H."/>
            <person name="Wang A."/>
            <person name="Jiang F."/>
            <person name="Liu H."/>
            <person name="Zhao H."/>
            <person name="Xu D."/>
            <person name="Zhang Y."/>
        </authorList>
    </citation>
    <scope>NUCLEOTIDE SEQUENCE [LARGE SCALE GENOMIC DNA]</scope>
    <source>
        <strain evidence="2">cv. Punajuju</strain>
    </source>
</reference>
<accession>A0ACB9H0R5</accession>
<sequence>MAASSAYFLVTRPSPSIPQFTLQSSSFTSHAFCFRSPKNRSRLPVLSMRQETKVSEVTTQSWNTSVLKSETPVLVEFYTNWCGPCQMVHQVIDEIATDYGGKLKRVVVNVDQEPQVAEQYDVKAVPIVILFKNGEKRESVVGSMSKEFFIATIERVLAT</sequence>
<comment type="caution">
    <text evidence="1">The sequence shown here is derived from an EMBL/GenBank/DDBJ whole genome shotgun (WGS) entry which is preliminary data.</text>
</comment>
<proteinExistence type="predicted"/>
<gene>
    <name evidence="1" type="ORF">L2E82_02108</name>
</gene>
<protein>
    <submittedName>
        <fullName evidence="1">Uncharacterized protein</fullName>
    </submittedName>
</protein>
<dbReference type="Proteomes" id="UP001055811">
    <property type="component" value="Linkage Group LG01"/>
</dbReference>